<keyword evidence="4" id="KW-0507">mRNA processing</keyword>
<dbReference type="PANTHER" id="PTHR16290">
    <property type="entry name" value="TRANSCRIPTION FACTOR SMIF DECAPPING ENZYME DCP1"/>
    <property type="match status" value="1"/>
</dbReference>
<dbReference type="Gene3D" id="2.30.29.30">
    <property type="entry name" value="Pleckstrin-homology domain (PH domain)/Phosphotyrosine-binding domain (PTB)"/>
    <property type="match status" value="1"/>
</dbReference>
<feature type="domain" description="mRNA-decapping enzyme C-terminal" evidence="7">
    <location>
        <begin position="409"/>
        <end position="445"/>
    </location>
</feature>
<dbReference type="Pfam" id="PF16741">
    <property type="entry name" value="mRNA_decap_C"/>
    <property type="match status" value="1"/>
</dbReference>
<accession>A0ABN8T0K5</accession>
<keyword evidence="5" id="KW-0866">Nonsense-mediated mRNA decay</keyword>
<keyword evidence="3" id="KW-0963">Cytoplasm</keyword>
<dbReference type="CDD" id="cd09804">
    <property type="entry name" value="Dcp1"/>
    <property type="match status" value="1"/>
</dbReference>
<dbReference type="EMBL" id="CALNXI010004999">
    <property type="protein sequence ID" value="CAH3196800.1"/>
    <property type="molecule type" value="Genomic_DNA"/>
</dbReference>
<protein>
    <recommendedName>
        <fullName evidence="7">mRNA-decapping enzyme C-terminal domain-containing protein</fullName>
    </recommendedName>
</protein>
<comment type="similarity">
    <text evidence="2">Belongs to the DCP1 family.</text>
</comment>
<feature type="region of interest" description="Disordered" evidence="6">
    <location>
        <begin position="131"/>
        <end position="160"/>
    </location>
</feature>
<dbReference type="Gene3D" id="6.10.140.2030">
    <property type="match status" value="1"/>
</dbReference>
<evidence type="ECO:0000256" key="3">
    <source>
        <dbReference type="ARBA" id="ARBA00022490"/>
    </source>
</evidence>
<evidence type="ECO:0000256" key="6">
    <source>
        <dbReference type="SAM" id="MobiDB-lite"/>
    </source>
</evidence>
<dbReference type="InterPro" id="IPR031953">
    <property type="entry name" value="mRNA_decap_C"/>
</dbReference>
<feature type="compositionally biased region" description="Basic and acidic residues" evidence="6">
    <location>
        <begin position="150"/>
        <end position="160"/>
    </location>
</feature>
<proteinExistence type="inferred from homology"/>
<reference evidence="8 9" key="1">
    <citation type="submission" date="2022-05" db="EMBL/GenBank/DDBJ databases">
        <authorList>
            <consortium name="Genoscope - CEA"/>
            <person name="William W."/>
        </authorList>
    </citation>
    <scope>NUCLEOTIDE SEQUENCE [LARGE SCALE GENOMIC DNA]</scope>
</reference>
<organism evidence="8 9">
    <name type="scientific">Porites evermanni</name>
    <dbReference type="NCBI Taxonomy" id="104178"/>
    <lineage>
        <taxon>Eukaryota</taxon>
        <taxon>Metazoa</taxon>
        <taxon>Cnidaria</taxon>
        <taxon>Anthozoa</taxon>
        <taxon>Hexacorallia</taxon>
        <taxon>Scleractinia</taxon>
        <taxon>Fungiina</taxon>
        <taxon>Poritidae</taxon>
        <taxon>Porites</taxon>
    </lineage>
</organism>
<dbReference type="InterPro" id="IPR010334">
    <property type="entry name" value="Dcp1"/>
</dbReference>
<dbReference type="PANTHER" id="PTHR16290:SF0">
    <property type="entry name" value="DECAPPING PROTEIN 1, ISOFORM A"/>
    <property type="match status" value="1"/>
</dbReference>
<evidence type="ECO:0000256" key="2">
    <source>
        <dbReference type="ARBA" id="ARBA00008778"/>
    </source>
</evidence>
<evidence type="ECO:0000259" key="7">
    <source>
        <dbReference type="Pfam" id="PF16741"/>
    </source>
</evidence>
<dbReference type="InterPro" id="IPR011993">
    <property type="entry name" value="PH-like_dom_sf"/>
</dbReference>
<feature type="compositionally biased region" description="Polar residues" evidence="6">
    <location>
        <begin position="302"/>
        <end position="317"/>
    </location>
</feature>
<comment type="subcellular location">
    <subcellularLocation>
        <location evidence="1">Cytoplasm</location>
    </subcellularLocation>
</comment>
<evidence type="ECO:0000256" key="4">
    <source>
        <dbReference type="ARBA" id="ARBA00022664"/>
    </source>
</evidence>
<feature type="compositionally biased region" description="Polar residues" evidence="6">
    <location>
        <begin position="237"/>
        <end position="259"/>
    </location>
</feature>
<evidence type="ECO:0000256" key="5">
    <source>
        <dbReference type="ARBA" id="ARBA00023161"/>
    </source>
</evidence>
<keyword evidence="9" id="KW-1185">Reference proteome</keyword>
<evidence type="ECO:0000313" key="8">
    <source>
        <dbReference type="EMBL" id="CAH3196800.1"/>
    </source>
</evidence>
<feature type="compositionally biased region" description="Polar residues" evidence="6">
    <location>
        <begin position="180"/>
        <end position="193"/>
    </location>
</feature>
<name>A0ABN8T0K5_9CNID</name>
<comment type="caution">
    <text evidence="8">The sequence shown here is derived from an EMBL/GenBank/DDBJ whole genome shotgun (WGS) entry which is preliminary data.</text>
</comment>
<evidence type="ECO:0000256" key="1">
    <source>
        <dbReference type="ARBA" id="ARBA00004496"/>
    </source>
</evidence>
<sequence length="448" mass="49494">MAAERVSTSSVVKLNLSAIKKSDQYVVNIIDNASQVALYKFNGTTQAWEKTDVEGALFVYSRSTPPSSAFFIMNRLNMNNMKEPITNNMEFKLQDPFLLYRNLTKEIYGIWFYDSDECKRLAMLLTKLSSETAPTTRPVSNPPPPVQSPQKDKKESSTEEKVDIMQLFAKAQERYINETKASNPVTSSTASSNPQKQPVPQEQKEQQQKFLQQNQAQQEQLQRLFQTEDTRPKKQRAYSSPATYLSDKQSPSPMGSKTTSKGEEQENSVLPGGERQSRKGHNKVKSLTLSDVKMPVGPGGLITQTQDDSAIDSTKSGAQRKLFQSDRPEVKSMVTLPTPSTASAQSTVAAQVKESPQKPSQDQALAAAAAAAAAGSSLMSPLAFQSSGKVPIMTPPSQTKQPAPKMEIAPLTQEQLVQAMTYLLKNDPEFVTKIHEAYFKSLQDKLPT</sequence>
<gene>
    <name evidence="8" type="ORF">PEVE_00033504</name>
</gene>
<evidence type="ECO:0000313" key="9">
    <source>
        <dbReference type="Proteomes" id="UP001159427"/>
    </source>
</evidence>
<feature type="compositionally biased region" description="Low complexity" evidence="6">
    <location>
        <begin position="208"/>
        <end position="225"/>
    </location>
</feature>
<feature type="region of interest" description="Disordered" evidence="6">
    <location>
        <begin position="180"/>
        <end position="329"/>
    </location>
</feature>
<dbReference type="Pfam" id="PF06058">
    <property type="entry name" value="DCP1"/>
    <property type="match status" value="1"/>
</dbReference>
<dbReference type="SUPFAM" id="SSF50729">
    <property type="entry name" value="PH domain-like"/>
    <property type="match status" value="1"/>
</dbReference>
<dbReference type="Proteomes" id="UP001159427">
    <property type="component" value="Unassembled WGS sequence"/>
</dbReference>